<dbReference type="EMBL" id="CM004398">
    <property type="protein sequence ID" value="KAG8642541.1"/>
    <property type="molecule type" value="Genomic_DNA"/>
</dbReference>
<organism evidence="1 2">
    <name type="scientific">Manihot esculenta</name>
    <name type="common">Cassava</name>
    <name type="synonym">Jatropha manihot</name>
    <dbReference type="NCBI Taxonomy" id="3983"/>
    <lineage>
        <taxon>Eukaryota</taxon>
        <taxon>Viridiplantae</taxon>
        <taxon>Streptophyta</taxon>
        <taxon>Embryophyta</taxon>
        <taxon>Tracheophyta</taxon>
        <taxon>Spermatophyta</taxon>
        <taxon>Magnoliopsida</taxon>
        <taxon>eudicotyledons</taxon>
        <taxon>Gunneridae</taxon>
        <taxon>Pentapetalae</taxon>
        <taxon>rosids</taxon>
        <taxon>fabids</taxon>
        <taxon>Malpighiales</taxon>
        <taxon>Euphorbiaceae</taxon>
        <taxon>Crotonoideae</taxon>
        <taxon>Manihoteae</taxon>
        <taxon>Manihot</taxon>
    </lineage>
</organism>
<dbReference type="Proteomes" id="UP000091857">
    <property type="component" value="Chromosome 12"/>
</dbReference>
<comment type="caution">
    <text evidence="1">The sequence shown here is derived from an EMBL/GenBank/DDBJ whole genome shotgun (WGS) entry which is preliminary data.</text>
</comment>
<gene>
    <name evidence="1" type="ORF">MANES_12G095767v8</name>
</gene>
<name>A0ACB7GRE6_MANES</name>
<evidence type="ECO:0000313" key="2">
    <source>
        <dbReference type="Proteomes" id="UP000091857"/>
    </source>
</evidence>
<reference evidence="2" key="1">
    <citation type="journal article" date="2016" name="Nat. Biotechnol.">
        <title>Sequencing wild and cultivated cassava and related species reveals extensive interspecific hybridization and genetic diversity.</title>
        <authorList>
            <person name="Bredeson J.V."/>
            <person name="Lyons J.B."/>
            <person name="Prochnik S.E."/>
            <person name="Wu G.A."/>
            <person name="Ha C.M."/>
            <person name="Edsinger-Gonzales E."/>
            <person name="Grimwood J."/>
            <person name="Schmutz J."/>
            <person name="Rabbi I.Y."/>
            <person name="Egesi C."/>
            <person name="Nauluvula P."/>
            <person name="Lebot V."/>
            <person name="Ndunguru J."/>
            <person name="Mkamilo G."/>
            <person name="Bart R.S."/>
            <person name="Setter T.L."/>
            <person name="Gleadow R.M."/>
            <person name="Kulakow P."/>
            <person name="Ferguson M.E."/>
            <person name="Rounsley S."/>
            <person name="Rokhsar D.S."/>
        </authorList>
    </citation>
    <scope>NUCLEOTIDE SEQUENCE [LARGE SCALE GENOMIC DNA]</scope>
    <source>
        <strain evidence="2">cv. AM560-2</strain>
    </source>
</reference>
<keyword evidence="2" id="KW-1185">Reference proteome</keyword>
<protein>
    <submittedName>
        <fullName evidence="1">Uncharacterized protein</fullName>
    </submittedName>
</protein>
<accession>A0ACB7GRE6</accession>
<sequence length="53" mass="5949">MAAVKHILRYVKSTINHGCYYTRRKDSSLKLIGYSDSDLASNVDDRKSTTGVI</sequence>
<proteinExistence type="predicted"/>
<evidence type="ECO:0000313" key="1">
    <source>
        <dbReference type="EMBL" id="KAG8642541.1"/>
    </source>
</evidence>